<reference evidence="1 2" key="1">
    <citation type="submission" date="2015-03" db="EMBL/GenBank/DDBJ databases">
        <title>Draft Genome Sequence of Burkholderia andropogonis type strain ICMP2807, isolated from Sorghum bicolor.</title>
        <authorList>
            <person name="Lopes-Santos L."/>
            <person name="Castro D.B."/>
            <person name="Ottoboni L.M."/>
            <person name="Park D."/>
            <person name="Weirc B.S."/>
            <person name="Destefano S.A."/>
        </authorList>
    </citation>
    <scope>NUCLEOTIDE SEQUENCE [LARGE SCALE GENOMIC DNA]</scope>
    <source>
        <strain evidence="1 2">ICMP2807</strain>
    </source>
</reference>
<accession>A0A0F5JT11</accession>
<feature type="non-terminal residue" evidence="1">
    <location>
        <position position="1"/>
    </location>
</feature>
<dbReference type="InterPro" id="IPR058915">
    <property type="entry name" value="AcrVA2-like"/>
</dbReference>
<dbReference type="AlphaFoldDB" id="A0A0F5JT11"/>
<comment type="caution">
    <text evidence="1">The sequence shown here is derived from an EMBL/GenBank/DDBJ whole genome shotgun (WGS) entry which is preliminary data.</text>
</comment>
<evidence type="ECO:0000313" key="1">
    <source>
        <dbReference type="EMBL" id="KKB60765.1"/>
    </source>
</evidence>
<protein>
    <submittedName>
        <fullName evidence="1">Uncharacterized protein</fullName>
    </submittedName>
</protein>
<dbReference type="EMBL" id="LAQU01000230">
    <property type="protein sequence ID" value="KKB60765.1"/>
    <property type="molecule type" value="Genomic_DNA"/>
</dbReference>
<gene>
    <name evidence="1" type="ORF">WM40_27300</name>
</gene>
<dbReference type="PATRIC" id="fig|28092.6.peg.6472"/>
<dbReference type="Pfam" id="PF26125">
    <property type="entry name" value="AcrVA2-like"/>
    <property type="match status" value="1"/>
</dbReference>
<dbReference type="Proteomes" id="UP000033618">
    <property type="component" value="Unassembled WGS sequence"/>
</dbReference>
<sequence length="80" mass="9097">GKRRRAERLAEIEQLYDRHIVGPAILDAGLAPSLGGDGEHHEVRGHWRRPHFRMQPHGPQAALRKLIFVGPTIVRPDRLN</sequence>
<keyword evidence="2" id="KW-1185">Reference proteome</keyword>
<evidence type="ECO:0000313" key="2">
    <source>
        <dbReference type="Proteomes" id="UP000033618"/>
    </source>
</evidence>
<proteinExistence type="predicted"/>
<organism evidence="1 2">
    <name type="scientific">Robbsia andropogonis</name>
    <dbReference type="NCBI Taxonomy" id="28092"/>
    <lineage>
        <taxon>Bacteria</taxon>
        <taxon>Pseudomonadati</taxon>
        <taxon>Pseudomonadota</taxon>
        <taxon>Betaproteobacteria</taxon>
        <taxon>Burkholderiales</taxon>
        <taxon>Burkholderiaceae</taxon>
        <taxon>Robbsia</taxon>
    </lineage>
</organism>
<name>A0A0F5JT11_9BURK</name>